<dbReference type="Proteomes" id="UP000271087">
    <property type="component" value="Unassembled WGS sequence"/>
</dbReference>
<evidence type="ECO:0000313" key="2">
    <source>
        <dbReference type="EMBL" id="VDM99893.1"/>
    </source>
</evidence>
<dbReference type="WBParaSite" id="nOo.2.0.1.t12738-RA">
    <property type="protein sequence ID" value="nOo.2.0.1.t12738-RA"/>
    <property type="gene ID" value="nOo.2.0.1.g12738"/>
</dbReference>
<name>A0A182EX39_ONCOC</name>
<evidence type="ECO:0000313" key="3">
    <source>
        <dbReference type="Proteomes" id="UP000271087"/>
    </source>
</evidence>
<feature type="compositionally biased region" description="Polar residues" evidence="1">
    <location>
        <begin position="50"/>
        <end position="69"/>
    </location>
</feature>
<feature type="region of interest" description="Disordered" evidence="1">
    <location>
        <begin position="50"/>
        <end position="92"/>
    </location>
</feature>
<evidence type="ECO:0000256" key="1">
    <source>
        <dbReference type="SAM" id="MobiDB-lite"/>
    </source>
</evidence>
<gene>
    <name evidence="2" type="ORF">NOO_LOCUS12738</name>
</gene>
<keyword evidence="3" id="KW-1185">Reference proteome</keyword>
<dbReference type="EMBL" id="UYRW01011793">
    <property type="protein sequence ID" value="VDM99893.1"/>
    <property type="molecule type" value="Genomic_DNA"/>
</dbReference>
<protein>
    <submittedName>
        <fullName evidence="2 4">Uncharacterized protein</fullName>
    </submittedName>
</protein>
<accession>A0A182EX39</accession>
<feature type="compositionally biased region" description="Polar residues" evidence="1">
    <location>
        <begin position="1"/>
        <end position="15"/>
    </location>
</feature>
<organism evidence="4">
    <name type="scientific">Onchocerca ochengi</name>
    <name type="common">Filarial nematode worm</name>
    <dbReference type="NCBI Taxonomy" id="42157"/>
    <lineage>
        <taxon>Eukaryota</taxon>
        <taxon>Metazoa</taxon>
        <taxon>Ecdysozoa</taxon>
        <taxon>Nematoda</taxon>
        <taxon>Chromadorea</taxon>
        <taxon>Rhabditida</taxon>
        <taxon>Spirurina</taxon>
        <taxon>Spiruromorpha</taxon>
        <taxon>Filarioidea</taxon>
        <taxon>Onchocercidae</taxon>
        <taxon>Onchocerca</taxon>
    </lineage>
</organism>
<sequence>MPNVSNKIVNGTTNDVIDDTPKVTPPWRRKIPEPVESQLKNNNTNLSVNEINTQSSIKQSPVTSVTSMKVTEKKLEKDENEEPEEKPRGRFV</sequence>
<evidence type="ECO:0000313" key="4">
    <source>
        <dbReference type="WBParaSite" id="nOo.2.0.1.t12738-RA"/>
    </source>
</evidence>
<feature type="region of interest" description="Disordered" evidence="1">
    <location>
        <begin position="1"/>
        <end position="29"/>
    </location>
</feature>
<proteinExistence type="predicted"/>
<reference evidence="2 3" key="2">
    <citation type="submission" date="2018-08" db="EMBL/GenBank/DDBJ databases">
        <authorList>
            <person name="Laetsch R D."/>
            <person name="Stevens L."/>
            <person name="Kumar S."/>
            <person name="Blaxter L. M."/>
        </authorList>
    </citation>
    <scope>NUCLEOTIDE SEQUENCE [LARGE SCALE GENOMIC DNA]</scope>
</reference>
<reference evidence="4" key="1">
    <citation type="submission" date="2016-06" db="UniProtKB">
        <authorList>
            <consortium name="WormBaseParasite"/>
        </authorList>
    </citation>
    <scope>IDENTIFICATION</scope>
</reference>
<dbReference type="AlphaFoldDB" id="A0A182EX39"/>